<evidence type="ECO:0000256" key="1">
    <source>
        <dbReference type="SAM" id="SignalP"/>
    </source>
</evidence>
<dbReference type="RefSeq" id="WP_011938651.1">
    <property type="nucleotide sequence ID" value="NC_009483.1"/>
</dbReference>
<dbReference type="InterPro" id="IPR025491">
    <property type="entry name" value="DUF4382"/>
</dbReference>
<evidence type="ECO:0000313" key="3">
    <source>
        <dbReference type="EMBL" id="ABQ25945.1"/>
    </source>
</evidence>
<dbReference type="EMBL" id="CP000698">
    <property type="protein sequence ID" value="ABQ25945.1"/>
    <property type="molecule type" value="Genomic_DNA"/>
</dbReference>
<feature type="signal peptide" evidence="1">
    <location>
        <begin position="1"/>
        <end position="25"/>
    </location>
</feature>
<dbReference type="OrthoDB" id="2111471at2"/>
<dbReference type="Proteomes" id="UP000006695">
    <property type="component" value="Chromosome"/>
</dbReference>
<reference evidence="3 4" key="1">
    <citation type="submission" date="2007-05" db="EMBL/GenBank/DDBJ databases">
        <title>Complete sequence of Geobacter uraniireducens Rf4.</title>
        <authorList>
            <consortium name="US DOE Joint Genome Institute"/>
            <person name="Copeland A."/>
            <person name="Lucas S."/>
            <person name="Lapidus A."/>
            <person name="Barry K."/>
            <person name="Detter J.C."/>
            <person name="Glavina del Rio T."/>
            <person name="Hammon N."/>
            <person name="Israni S."/>
            <person name="Dalin E."/>
            <person name="Tice H."/>
            <person name="Pitluck S."/>
            <person name="Chertkov O."/>
            <person name="Brettin T."/>
            <person name="Bruce D."/>
            <person name="Han C."/>
            <person name="Schmutz J."/>
            <person name="Larimer F."/>
            <person name="Land M."/>
            <person name="Hauser L."/>
            <person name="Kyrpides N."/>
            <person name="Mikhailova N."/>
            <person name="Shelobolina E."/>
            <person name="Aklujkar M."/>
            <person name="Lovley D."/>
            <person name="Richardson P."/>
        </authorList>
    </citation>
    <scope>NUCLEOTIDE SEQUENCE [LARGE SCALE GENOMIC DNA]</scope>
    <source>
        <strain evidence="3 4">Rf4</strain>
    </source>
</reference>
<sequence>MKRRMQNVFALAALVLLGALGVAQLPGCGGGGTGTAPVGTLKVGLTDKPSDAYQQVVVTIREVRVVPAGMENAADNDPGLPVVVTYATPQPVDILSLKFQQQILGSIVLPAGSYNQVRLILEPNPNGQGATPNNYLTLKSDPLTKIPLKTPSGQQSGLKVLGRFTVQAGVINAIMLDFDPNTAIVVRGNGDYNLKPTGIRIVQPSTVLGSFGSLTGTIAATFKDWSSATVSVMPPTSSVPIASGTVFSSYTSGRWEGPFSAFVPGGSYRVHVRANGFAPYSSPVTNVTAGFESGLGTIPLVPQP</sequence>
<dbReference type="AlphaFoldDB" id="A5GEU0"/>
<dbReference type="STRING" id="351605.Gura_1754"/>
<name>A5GEU0_GEOUR</name>
<keyword evidence="1" id="KW-0732">Signal</keyword>
<evidence type="ECO:0000259" key="2">
    <source>
        <dbReference type="Pfam" id="PF14321"/>
    </source>
</evidence>
<feature type="chain" id="PRO_5002681651" description="DUF4382 domain-containing protein" evidence="1">
    <location>
        <begin position="26"/>
        <end position="304"/>
    </location>
</feature>
<proteinExistence type="predicted"/>
<organism evidence="3 4">
    <name type="scientific">Geotalea uraniireducens (strain Rf4)</name>
    <name type="common">Geobacter uraniireducens</name>
    <dbReference type="NCBI Taxonomy" id="351605"/>
    <lineage>
        <taxon>Bacteria</taxon>
        <taxon>Pseudomonadati</taxon>
        <taxon>Thermodesulfobacteriota</taxon>
        <taxon>Desulfuromonadia</taxon>
        <taxon>Geobacterales</taxon>
        <taxon>Geobacteraceae</taxon>
        <taxon>Geotalea</taxon>
    </lineage>
</organism>
<dbReference type="HOGENOM" id="CLU_879289_0_0_7"/>
<protein>
    <recommendedName>
        <fullName evidence="2">DUF4382 domain-containing protein</fullName>
    </recommendedName>
</protein>
<feature type="domain" description="DUF4382" evidence="2">
    <location>
        <begin position="39"/>
        <end position="196"/>
    </location>
</feature>
<evidence type="ECO:0000313" key="4">
    <source>
        <dbReference type="Proteomes" id="UP000006695"/>
    </source>
</evidence>
<keyword evidence="4" id="KW-1185">Reference proteome</keyword>
<accession>A5GEU0</accession>
<dbReference type="KEGG" id="gur:Gura_1754"/>
<dbReference type="Pfam" id="PF14321">
    <property type="entry name" value="DUF4382"/>
    <property type="match status" value="1"/>
</dbReference>
<gene>
    <name evidence="3" type="ordered locus">Gura_1754</name>
</gene>